<dbReference type="Proteomes" id="UP001642487">
    <property type="component" value="Chromosome 1"/>
</dbReference>
<keyword evidence="2" id="KW-1185">Reference proteome</keyword>
<evidence type="ECO:0000313" key="2">
    <source>
        <dbReference type="Proteomes" id="UP001642487"/>
    </source>
</evidence>
<sequence length="134" mass="14238">MGFRVGDESPKFVYMGEPTTWLEIPMAVTTFGGKGKVSEKGLTNSPATVAALVRSAKENPAAGRCATPIQPIKLDLSAAGGATPILSEKKDPAASNRARVEGPPVIEQLEIVDLWCSGQRERIGRQKLNGCRSC</sequence>
<organism evidence="1 2">
    <name type="scientific">Citrullus colocynthis</name>
    <name type="common">colocynth</name>
    <dbReference type="NCBI Taxonomy" id="252529"/>
    <lineage>
        <taxon>Eukaryota</taxon>
        <taxon>Viridiplantae</taxon>
        <taxon>Streptophyta</taxon>
        <taxon>Embryophyta</taxon>
        <taxon>Tracheophyta</taxon>
        <taxon>Spermatophyta</taxon>
        <taxon>Magnoliopsida</taxon>
        <taxon>eudicotyledons</taxon>
        <taxon>Gunneridae</taxon>
        <taxon>Pentapetalae</taxon>
        <taxon>rosids</taxon>
        <taxon>fabids</taxon>
        <taxon>Cucurbitales</taxon>
        <taxon>Cucurbitaceae</taxon>
        <taxon>Benincaseae</taxon>
        <taxon>Citrullus</taxon>
    </lineage>
</organism>
<evidence type="ECO:0000313" key="1">
    <source>
        <dbReference type="EMBL" id="CAK9309393.1"/>
    </source>
</evidence>
<proteinExistence type="predicted"/>
<reference evidence="1 2" key="1">
    <citation type="submission" date="2024-03" db="EMBL/GenBank/DDBJ databases">
        <authorList>
            <person name="Gkanogiannis A."/>
            <person name="Becerra Lopez-Lavalle L."/>
        </authorList>
    </citation>
    <scope>NUCLEOTIDE SEQUENCE [LARGE SCALE GENOMIC DNA]</scope>
</reference>
<dbReference type="EMBL" id="OZ021735">
    <property type="protein sequence ID" value="CAK9309393.1"/>
    <property type="molecule type" value="Genomic_DNA"/>
</dbReference>
<gene>
    <name evidence="1" type="ORF">CITCOLO1_LOCUS960</name>
</gene>
<name>A0ABP0XMK5_9ROSI</name>
<protein>
    <submittedName>
        <fullName evidence="1">Uncharacterized protein</fullName>
    </submittedName>
</protein>
<accession>A0ABP0XMK5</accession>